<feature type="compositionally biased region" description="Low complexity" evidence="1">
    <location>
        <begin position="100"/>
        <end position="110"/>
    </location>
</feature>
<sequence>MAVQSDDDARPREVGRIHAHLARVERELKAQTPAGLTFDQLERRAIVIDNLHAYIAAERYPTNRTKSESTPSSSTRTACAARWRPFWRRVGSTSWSNESPQPTTTPTSKK</sequence>
<accession>A0ABZ2KSU5</accession>
<dbReference type="Proteomes" id="UP001374803">
    <property type="component" value="Chromosome"/>
</dbReference>
<proteinExistence type="predicted"/>
<evidence type="ECO:0000313" key="2">
    <source>
        <dbReference type="EMBL" id="WXB01734.1"/>
    </source>
</evidence>
<reference evidence="2" key="1">
    <citation type="submission" date="2021-12" db="EMBL/GenBank/DDBJ databases">
        <title>Discovery of the Pendulisporaceae a myxobacterial family with distinct sporulation behavior and unique specialized metabolism.</title>
        <authorList>
            <person name="Garcia R."/>
            <person name="Popoff A."/>
            <person name="Bader C.D."/>
            <person name="Loehr J."/>
            <person name="Walesch S."/>
            <person name="Walt C."/>
            <person name="Boldt J."/>
            <person name="Bunk B."/>
            <person name="Haeckl F.J.F.P.J."/>
            <person name="Gunesch A.P."/>
            <person name="Birkelbach J."/>
            <person name="Nuebel U."/>
            <person name="Pietschmann T."/>
            <person name="Bach T."/>
            <person name="Mueller R."/>
        </authorList>
    </citation>
    <scope>NUCLEOTIDE SEQUENCE</scope>
    <source>
        <strain evidence="2">MSr11367</strain>
    </source>
</reference>
<dbReference type="RefSeq" id="WP_394831352.1">
    <property type="nucleotide sequence ID" value="NZ_CP089929.1"/>
</dbReference>
<organism evidence="2 3">
    <name type="scientific">Pendulispora rubella</name>
    <dbReference type="NCBI Taxonomy" id="2741070"/>
    <lineage>
        <taxon>Bacteria</taxon>
        <taxon>Pseudomonadati</taxon>
        <taxon>Myxococcota</taxon>
        <taxon>Myxococcia</taxon>
        <taxon>Myxococcales</taxon>
        <taxon>Sorangiineae</taxon>
        <taxon>Pendulisporaceae</taxon>
        <taxon>Pendulispora</taxon>
    </lineage>
</organism>
<evidence type="ECO:0000313" key="3">
    <source>
        <dbReference type="Proteomes" id="UP001374803"/>
    </source>
</evidence>
<gene>
    <name evidence="2" type="ORF">LVJ94_33065</name>
</gene>
<dbReference type="EMBL" id="CP089983">
    <property type="protein sequence ID" value="WXB01734.1"/>
    <property type="molecule type" value="Genomic_DNA"/>
</dbReference>
<evidence type="ECO:0000256" key="1">
    <source>
        <dbReference type="SAM" id="MobiDB-lite"/>
    </source>
</evidence>
<keyword evidence="3" id="KW-1185">Reference proteome</keyword>
<feature type="region of interest" description="Disordered" evidence="1">
    <location>
        <begin position="91"/>
        <end position="110"/>
    </location>
</feature>
<name>A0ABZ2KSU5_9BACT</name>
<protein>
    <submittedName>
        <fullName evidence="2">Uncharacterized protein</fullName>
    </submittedName>
</protein>